<sequence>MFDYRNNLIRILNQTAGDEKSLKNGLAAIKLILGMTDMDEKTNSTVKDKDTVDVDLQQLNLLLKSLTRLINNPTNILAKNTVLSATQKLTLAQGINTEYRQNLVDLKEAIKSIQAPKDLIDKKVFEQALETPKAPKRDYRKGKRYTVVRLLSGCDLINDSNRTVYTLKESQIHSLNLKSGDIVEAVPEEKSSHYEATILRIVGYRDLPSMEVDSISTFKYAVVQGRTGHLAISRNAQGKKLRVHGKAVLLPVDSSKYWDENIKLVDGSIVDLAWYDGDVRLKKNPAEAIQIRWIYQIEQSRQTSANKKKKSGTESKKADLPKLAMDLHYQRVGIAIGNNQNEAMLEGIVNRYDGIPIPIDAFQGKKKVIENQIKDLDIVILVTAYAAHDSTWNIREFASKYHIKFAVSSSKGYQAFERALYRAEKGLPAYEGNQTIRYELAEQ</sequence>
<evidence type="ECO:0000313" key="3">
    <source>
        <dbReference type="Proteomes" id="UP000033533"/>
    </source>
</evidence>
<dbReference type="PATRIC" id="fig|1218493.3.peg.1276"/>
<proteinExistence type="inferred from homology"/>
<gene>
    <name evidence="2" type="ORF">JF76_12160</name>
</gene>
<evidence type="ECO:0000313" key="2">
    <source>
        <dbReference type="EMBL" id="KJY55130.1"/>
    </source>
</evidence>
<accession>A0A0F4L945</accession>
<name>A0A0F4L945_9LACO</name>
<dbReference type="InterPro" id="IPR016772">
    <property type="entry name" value="UCP020408"/>
</dbReference>
<dbReference type="HOGENOM" id="CLU_623735_0_0_9"/>
<comment type="similarity">
    <text evidence="1">Belongs to the UPF0751 family.</text>
</comment>
<dbReference type="EMBL" id="JXBY01000020">
    <property type="protein sequence ID" value="KJY55130.1"/>
    <property type="molecule type" value="Genomic_DNA"/>
</dbReference>
<dbReference type="AlphaFoldDB" id="A0A0F4L945"/>
<comment type="caution">
    <text evidence="2">The sequence shown here is derived from an EMBL/GenBank/DDBJ whole genome shotgun (WGS) entry which is preliminary data.</text>
</comment>
<dbReference type="STRING" id="1218493.JF76_12160"/>
<organism evidence="2 3">
    <name type="scientific">Lactobacillus kullabergensis</name>
    <dbReference type="NCBI Taxonomy" id="1218493"/>
    <lineage>
        <taxon>Bacteria</taxon>
        <taxon>Bacillati</taxon>
        <taxon>Bacillota</taxon>
        <taxon>Bacilli</taxon>
        <taxon>Lactobacillales</taxon>
        <taxon>Lactobacillaceae</taxon>
        <taxon>Lactobacillus</taxon>
    </lineage>
</organism>
<reference evidence="2 3" key="1">
    <citation type="submission" date="2014-12" db="EMBL/GenBank/DDBJ databases">
        <title>Comparative genomics of the lactic acid bacteria isolated from the honey bee gut.</title>
        <authorList>
            <person name="Ellegaard K.M."/>
            <person name="Tamarit D."/>
            <person name="Javelind E."/>
            <person name="Olofsson T."/>
            <person name="Andersson S.G."/>
            <person name="Vasquez A."/>
        </authorList>
    </citation>
    <scope>NUCLEOTIDE SEQUENCE [LARGE SCALE GENOMIC DNA]</scope>
    <source>
        <strain evidence="2 3">Biut2</strain>
    </source>
</reference>
<dbReference type="Pfam" id="PF10087">
    <property type="entry name" value="DUF2325"/>
    <property type="match status" value="1"/>
</dbReference>
<protein>
    <submittedName>
        <fullName evidence="2">V family sodium ATP synthase subunit</fullName>
    </submittedName>
</protein>
<dbReference type="RefSeq" id="WP_045928276.1">
    <property type="nucleotide sequence ID" value="NZ_JBHSZS010000010.1"/>
</dbReference>
<evidence type="ECO:0000256" key="1">
    <source>
        <dbReference type="ARBA" id="ARBA00007189"/>
    </source>
</evidence>
<dbReference type="OrthoDB" id="2317986at2"/>
<dbReference type="Proteomes" id="UP000033533">
    <property type="component" value="Unassembled WGS sequence"/>
</dbReference>